<sequence>MGARSTAVGGDWNWTIDPPQGWLVVPAAATESPEAISAWEQEVTEYVRASFEQDVPDGWDLSDDDRAQILETVTESITSLRALADGAAGDGERVVAAFGVADRTPVPVLVAVGMSDPGEPDDSLLEALGAKGGGAPLSPPSVEYLDLPDGDGVRVSRVDIDKDGGAWMGLGLARRTEYPDAVVDTVLFWRGQDLFVVPLMLERLDELLPTITITRSDS</sequence>
<keyword evidence="2" id="KW-1185">Reference proteome</keyword>
<evidence type="ECO:0008006" key="3">
    <source>
        <dbReference type="Google" id="ProtNLM"/>
    </source>
</evidence>
<dbReference type="Proteomes" id="UP001596011">
    <property type="component" value="Unassembled WGS sequence"/>
</dbReference>
<dbReference type="EMBL" id="JBHSFI010000003">
    <property type="protein sequence ID" value="MFC4628192.1"/>
    <property type="molecule type" value="Genomic_DNA"/>
</dbReference>
<dbReference type="RefSeq" id="WP_377134051.1">
    <property type="nucleotide sequence ID" value="NZ_JBHSFI010000003.1"/>
</dbReference>
<evidence type="ECO:0000313" key="1">
    <source>
        <dbReference type="EMBL" id="MFC4628192.1"/>
    </source>
</evidence>
<gene>
    <name evidence="1" type="ORF">ACFO6V_08100</name>
</gene>
<organism evidence="1 2">
    <name type="scientific">Promicromonospora alba</name>
    <dbReference type="NCBI Taxonomy" id="1616110"/>
    <lineage>
        <taxon>Bacteria</taxon>
        <taxon>Bacillati</taxon>
        <taxon>Actinomycetota</taxon>
        <taxon>Actinomycetes</taxon>
        <taxon>Micrococcales</taxon>
        <taxon>Promicromonosporaceae</taxon>
        <taxon>Promicromonospora</taxon>
    </lineage>
</organism>
<comment type="caution">
    <text evidence="1">The sequence shown here is derived from an EMBL/GenBank/DDBJ whole genome shotgun (WGS) entry which is preliminary data.</text>
</comment>
<reference evidence="2" key="1">
    <citation type="journal article" date="2019" name="Int. J. Syst. Evol. Microbiol.">
        <title>The Global Catalogue of Microorganisms (GCM) 10K type strain sequencing project: providing services to taxonomists for standard genome sequencing and annotation.</title>
        <authorList>
            <consortium name="The Broad Institute Genomics Platform"/>
            <consortium name="The Broad Institute Genome Sequencing Center for Infectious Disease"/>
            <person name="Wu L."/>
            <person name="Ma J."/>
        </authorList>
    </citation>
    <scope>NUCLEOTIDE SEQUENCE [LARGE SCALE GENOMIC DNA]</scope>
    <source>
        <strain evidence="2">CCUG 42722</strain>
    </source>
</reference>
<name>A0ABV9HDJ9_9MICO</name>
<evidence type="ECO:0000313" key="2">
    <source>
        <dbReference type="Proteomes" id="UP001596011"/>
    </source>
</evidence>
<accession>A0ABV9HDJ9</accession>
<proteinExistence type="predicted"/>
<protein>
    <recommendedName>
        <fullName evidence="3">ESAT-6 protein secretion system EspG family protein</fullName>
    </recommendedName>
</protein>